<keyword evidence="4 7" id="KW-1133">Transmembrane helix</keyword>
<reference evidence="9 10" key="1">
    <citation type="submission" date="2019-03" db="EMBL/GenBank/DDBJ databases">
        <title>Cellulosimicrobium funkei JCM14302 Assembly.</title>
        <authorList>
            <person name="Dou T."/>
        </authorList>
    </citation>
    <scope>NUCLEOTIDE SEQUENCE [LARGE SCALE GENOMIC DNA]</scope>
    <source>
        <strain evidence="9 10">JCM 14302</strain>
    </source>
</reference>
<feature type="transmembrane region" description="Helical" evidence="7">
    <location>
        <begin position="739"/>
        <end position="759"/>
    </location>
</feature>
<comment type="caution">
    <text evidence="9">The sequence shown here is derived from an EMBL/GenBank/DDBJ whole genome shotgun (WGS) entry which is preliminary data.</text>
</comment>
<feature type="domain" description="Copper resistance protein D" evidence="8">
    <location>
        <begin position="373"/>
        <end position="470"/>
    </location>
</feature>
<feature type="transmembrane region" description="Helical" evidence="7">
    <location>
        <begin position="414"/>
        <end position="431"/>
    </location>
</feature>
<feature type="transmembrane region" description="Helical" evidence="7">
    <location>
        <begin position="236"/>
        <end position="262"/>
    </location>
</feature>
<dbReference type="EMBL" id="SOZH01000012">
    <property type="protein sequence ID" value="TFF04418.1"/>
    <property type="molecule type" value="Genomic_DNA"/>
</dbReference>
<dbReference type="InterPro" id="IPR019108">
    <property type="entry name" value="Caa3_assmbl_CtaG-rel"/>
</dbReference>
<feature type="transmembrane region" description="Helical" evidence="7">
    <location>
        <begin position="544"/>
        <end position="568"/>
    </location>
</feature>
<keyword evidence="10" id="KW-1185">Reference proteome</keyword>
<evidence type="ECO:0000256" key="3">
    <source>
        <dbReference type="ARBA" id="ARBA00022692"/>
    </source>
</evidence>
<protein>
    <recommendedName>
        <fullName evidence="8">Copper resistance protein D domain-containing protein</fullName>
    </recommendedName>
</protein>
<keyword evidence="2" id="KW-1003">Cell membrane</keyword>
<evidence type="ECO:0000256" key="4">
    <source>
        <dbReference type="ARBA" id="ARBA00022989"/>
    </source>
</evidence>
<feature type="transmembrane region" description="Helical" evidence="7">
    <location>
        <begin position="147"/>
        <end position="173"/>
    </location>
</feature>
<dbReference type="Proteomes" id="UP000298003">
    <property type="component" value="Unassembled WGS sequence"/>
</dbReference>
<evidence type="ECO:0000256" key="2">
    <source>
        <dbReference type="ARBA" id="ARBA00022475"/>
    </source>
</evidence>
<dbReference type="Pfam" id="PF09678">
    <property type="entry name" value="Caa3_CtaG"/>
    <property type="match status" value="1"/>
</dbReference>
<proteinExistence type="predicted"/>
<feature type="transmembrane region" description="Helical" evidence="7">
    <location>
        <begin position="342"/>
        <end position="362"/>
    </location>
</feature>
<dbReference type="GO" id="GO:0006825">
    <property type="term" value="P:copper ion transport"/>
    <property type="evidence" value="ECO:0007669"/>
    <property type="project" value="InterPro"/>
</dbReference>
<accession>A0A4Y8QYV4</accession>
<feature type="transmembrane region" description="Helical" evidence="7">
    <location>
        <begin position="282"/>
        <end position="302"/>
    </location>
</feature>
<dbReference type="PANTHER" id="PTHR34820">
    <property type="entry name" value="INNER MEMBRANE PROTEIN YEBZ"/>
    <property type="match status" value="1"/>
</dbReference>
<gene>
    <name evidence="9" type="ORF">E1O70_18415</name>
</gene>
<dbReference type="InterPro" id="IPR008457">
    <property type="entry name" value="Cu-R_CopD_dom"/>
</dbReference>
<feature type="transmembrane region" description="Helical" evidence="7">
    <location>
        <begin position="374"/>
        <end position="394"/>
    </location>
</feature>
<feature type="transmembrane region" description="Helical" evidence="7">
    <location>
        <begin position="574"/>
        <end position="598"/>
    </location>
</feature>
<feature type="transmembrane region" description="Helical" evidence="7">
    <location>
        <begin position="658"/>
        <end position="678"/>
    </location>
</feature>
<dbReference type="PANTHER" id="PTHR34820:SF4">
    <property type="entry name" value="INNER MEMBRANE PROTEIN YEBZ"/>
    <property type="match status" value="1"/>
</dbReference>
<feature type="region of interest" description="Disordered" evidence="6">
    <location>
        <begin position="118"/>
        <end position="141"/>
    </location>
</feature>
<feature type="compositionally biased region" description="Basic residues" evidence="6">
    <location>
        <begin position="14"/>
        <end position="26"/>
    </location>
</feature>
<dbReference type="Pfam" id="PF05425">
    <property type="entry name" value="CopD"/>
    <property type="match status" value="1"/>
</dbReference>
<dbReference type="GO" id="GO:0005886">
    <property type="term" value="C:plasma membrane"/>
    <property type="evidence" value="ECO:0007669"/>
    <property type="project" value="UniProtKB-SubCell"/>
</dbReference>
<evidence type="ECO:0000313" key="10">
    <source>
        <dbReference type="Proteomes" id="UP000298003"/>
    </source>
</evidence>
<dbReference type="AlphaFoldDB" id="A0A4Y8QYV4"/>
<feature type="transmembrane region" description="Helical" evidence="7">
    <location>
        <begin position="309"/>
        <end position="330"/>
    </location>
</feature>
<feature type="transmembrane region" description="Helical" evidence="7">
    <location>
        <begin position="690"/>
        <end position="711"/>
    </location>
</feature>
<name>A0A4Y8QYV4_9MICO</name>
<feature type="transmembrane region" description="Helical" evidence="7">
    <location>
        <begin position="512"/>
        <end position="532"/>
    </location>
</feature>
<evidence type="ECO:0000256" key="6">
    <source>
        <dbReference type="SAM" id="MobiDB-lite"/>
    </source>
</evidence>
<feature type="transmembrane region" description="Helical" evidence="7">
    <location>
        <begin position="452"/>
        <end position="470"/>
    </location>
</feature>
<feature type="transmembrane region" description="Helical" evidence="7">
    <location>
        <begin position="193"/>
        <end position="216"/>
    </location>
</feature>
<evidence type="ECO:0000313" key="9">
    <source>
        <dbReference type="EMBL" id="TFF04418.1"/>
    </source>
</evidence>
<evidence type="ECO:0000256" key="1">
    <source>
        <dbReference type="ARBA" id="ARBA00004651"/>
    </source>
</evidence>
<organism evidence="9 10">
    <name type="scientific">Cellulosimicrobium funkei</name>
    <dbReference type="NCBI Taxonomy" id="264251"/>
    <lineage>
        <taxon>Bacteria</taxon>
        <taxon>Bacillati</taxon>
        <taxon>Actinomycetota</taxon>
        <taxon>Actinomycetes</taxon>
        <taxon>Micrococcales</taxon>
        <taxon>Promicromonosporaceae</taxon>
        <taxon>Cellulosimicrobium</taxon>
    </lineage>
</organism>
<feature type="compositionally biased region" description="Basic and acidic residues" evidence="6">
    <location>
        <begin position="1"/>
        <end position="13"/>
    </location>
</feature>
<evidence type="ECO:0000256" key="7">
    <source>
        <dbReference type="SAM" id="Phobius"/>
    </source>
</evidence>
<evidence type="ECO:0000259" key="8">
    <source>
        <dbReference type="Pfam" id="PF05425"/>
    </source>
</evidence>
<sequence length="778" mass="82058">MDGARAPRRDAHARVRARPRGGRHPLRPGVAGSASHARCRARLPARTAPTRPCRSPRGQAARQALLHRSHPRPAGCTRARRWFFLTAPHMVGPADPRPTSPRITACAGARRVPLSHRSTETVMTSTPSLPDPARAPDHPTRTAPRSLWAAMPLVLGCATLVVLVALALLSAAGELDVRLLMNPGAVVRYGLPAARALHDATAALTIGLLVLAASILPGQSDEPEALSYWQWRAARWAAWSSSLWFISAVVVVALTAGNSIGTGPQEPGFWTQALHYATSIDLGQYLAISTLLVLATLLTLTAARTVSRVVLALAFALVALLPVALVGHAAGTEEHANAVNSLIVHLVAVTVWVGGLAGLALLLPRLRGSLPIVVTRYSTAAAWCFAATAASGVVNASLRLTNPSDLVATPYGRLLLVKTAALALLGAAGWAQRRRVIPHVGGLHGRRAFARLALVEVVIMALTFGASVALSRMAPPVPQDPSAFDVRLSLLGFPYPPAVSFSTMISEVQPDWLFVALAVVLATLYLAGVFRLRRQGLTWPRARTSAWVSGCLVLLWATSGGAGVYASVHLSTHVLHATLLILVVPLLLTLGAPLPLALQVLPARPDGSGGPRELADTLSRSVLSARPGVAAVVLVALVAVYFGTGWLKWGLFEHAGTLAMQVLFLAAGTVFFHVVLGTGPDRNAVPASRALLAVTVVGVGLAALGVALHTLPGLLAQDWWFTMQYDDVRALRADQSRGALVAIAAAVVTTAATVALLLARRSGRLQRPRQDRRRLSTG</sequence>
<comment type="subcellular location">
    <subcellularLocation>
        <location evidence="1">Cell membrane</location>
        <topology evidence="1">Multi-pass membrane protein</topology>
    </subcellularLocation>
</comment>
<feature type="compositionally biased region" description="Low complexity" evidence="6">
    <location>
        <begin position="44"/>
        <end position="57"/>
    </location>
</feature>
<keyword evidence="3 7" id="KW-0812">Transmembrane</keyword>
<evidence type="ECO:0000256" key="5">
    <source>
        <dbReference type="ARBA" id="ARBA00023136"/>
    </source>
</evidence>
<dbReference type="InterPro" id="IPR032694">
    <property type="entry name" value="CopC/D"/>
</dbReference>
<feature type="transmembrane region" description="Helical" evidence="7">
    <location>
        <begin position="628"/>
        <end position="646"/>
    </location>
</feature>
<keyword evidence="5 7" id="KW-0472">Membrane</keyword>
<feature type="region of interest" description="Disordered" evidence="6">
    <location>
        <begin position="1"/>
        <end position="64"/>
    </location>
</feature>